<evidence type="ECO:0000313" key="4">
    <source>
        <dbReference type="EMBL" id="CAD5115461.1"/>
    </source>
</evidence>
<feature type="compositionally biased region" description="Basic and acidic residues" evidence="2">
    <location>
        <begin position="5048"/>
        <end position="5057"/>
    </location>
</feature>
<evidence type="ECO:0000259" key="3">
    <source>
        <dbReference type="PROSITE" id="PS50006"/>
    </source>
</evidence>
<feature type="coiled-coil region" evidence="1">
    <location>
        <begin position="140"/>
        <end position="290"/>
    </location>
</feature>
<dbReference type="InterPro" id="IPR000253">
    <property type="entry name" value="FHA_dom"/>
</dbReference>
<feature type="coiled-coil region" evidence="1">
    <location>
        <begin position="75"/>
        <end position="109"/>
    </location>
</feature>
<feature type="coiled-coil region" evidence="1">
    <location>
        <begin position="1158"/>
        <end position="1298"/>
    </location>
</feature>
<feature type="coiled-coil region" evidence="1">
    <location>
        <begin position="3546"/>
        <end position="3580"/>
    </location>
</feature>
<evidence type="ECO:0000256" key="1">
    <source>
        <dbReference type="SAM" id="Coils"/>
    </source>
</evidence>
<feature type="domain" description="FHA" evidence="3">
    <location>
        <begin position="4679"/>
        <end position="4746"/>
    </location>
</feature>
<feature type="coiled-coil region" evidence="1">
    <location>
        <begin position="3711"/>
        <end position="3745"/>
    </location>
</feature>
<evidence type="ECO:0000313" key="5">
    <source>
        <dbReference type="Proteomes" id="UP000549394"/>
    </source>
</evidence>
<feature type="coiled-coil region" evidence="1">
    <location>
        <begin position="2853"/>
        <end position="3120"/>
    </location>
</feature>
<gene>
    <name evidence="4" type="ORF">DGYR_LOCUS4202</name>
</gene>
<feature type="coiled-coil region" evidence="1">
    <location>
        <begin position="2462"/>
        <end position="2804"/>
    </location>
</feature>
<feature type="coiled-coil region" evidence="1">
    <location>
        <begin position="4475"/>
        <end position="4743"/>
    </location>
</feature>
<dbReference type="PROSITE" id="PS50006">
    <property type="entry name" value="FHA_DOMAIN"/>
    <property type="match status" value="1"/>
</dbReference>
<protein>
    <submittedName>
        <fullName evidence="4">DgyrCDS4433</fullName>
    </submittedName>
</protein>
<feature type="coiled-coil region" evidence="1">
    <location>
        <begin position="3963"/>
        <end position="3990"/>
    </location>
</feature>
<dbReference type="Gene3D" id="1.10.287.1490">
    <property type="match status" value="2"/>
</dbReference>
<evidence type="ECO:0000256" key="2">
    <source>
        <dbReference type="SAM" id="MobiDB-lite"/>
    </source>
</evidence>
<feature type="coiled-coil region" evidence="1">
    <location>
        <begin position="937"/>
        <end position="1131"/>
    </location>
</feature>
<keyword evidence="1" id="KW-0175">Coiled coil</keyword>
<feature type="coiled-coil region" evidence="1">
    <location>
        <begin position="513"/>
        <end position="635"/>
    </location>
</feature>
<organism evidence="4 5">
    <name type="scientific">Dimorphilus gyrociliatus</name>
    <dbReference type="NCBI Taxonomy" id="2664684"/>
    <lineage>
        <taxon>Eukaryota</taxon>
        <taxon>Metazoa</taxon>
        <taxon>Spiralia</taxon>
        <taxon>Lophotrochozoa</taxon>
        <taxon>Annelida</taxon>
        <taxon>Polychaeta</taxon>
        <taxon>Polychaeta incertae sedis</taxon>
        <taxon>Dinophilidae</taxon>
        <taxon>Dimorphilus</taxon>
    </lineage>
</organism>
<feature type="coiled-coil region" evidence="1">
    <location>
        <begin position="2402"/>
        <end position="2436"/>
    </location>
</feature>
<keyword evidence="5" id="KW-1185">Reference proteome</keyword>
<feature type="coiled-coil region" evidence="1">
    <location>
        <begin position="841"/>
        <end position="910"/>
    </location>
</feature>
<dbReference type="EMBL" id="CAJFCJ010000006">
    <property type="protein sequence ID" value="CAD5115461.1"/>
    <property type="molecule type" value="Genomic_DNA"/>
</dbReference>
<feature type="coiled-coil region" evidence="1">
    <location>
        <begin position="3195"/>
        <end position="3236"/>
    </location>
</feature>
<feature type="coiled-coil region" evidence="1">
    <location>
        <begin position="3391"/>
        <end position="3418"/>
    </location>
</feature>
<feature type="region of interest" description="Disordered" evidence="2">
    <location>
        <begin position="1604"/>
        <end position="1623"/>
    </location>
</feature>
<accession>A0A7I8VIG6</accession>
<proteinExistence type="predicted"/>
<name>A0A7I8VIG6_9ANNE</name>
<feature type="coiled-coil region" evidence="1">
    <location>
        <begin position="4186"/>
        <end position="4220"/>
    </location>
</feature>
<feature type="coiled-coil region" evidence="1">
    <location>
        <begin position="4840"/>
        <end position="4909"/>
    </location>
</feature>
<dbReference type="PANTHER" id="PTHR23159:SF31">
    <property type="entry name" value="CENTROSOME-ASSOCIATED PROTEIN CEP250 ISOFORM X1"/>
    <property type="match status" value="1"/>
</dbReference>
<feature type="compositionally biased region" description="Low complexity" evidence="2">
    <location>
        <begin position="41"/>
        <end position="59"/>
    </location>
</feature>
<dbReference type="SUPFAM" id="SSF90257">
    <property type="entry name" value="Myosin rod fragments"/>
    <property type="match status" value="1"/>
</dbReference>
<feature type="coiled-coil region" evidence="1">
    <location>
        <begin position="721"/>
        <end position="812"/>
    </location>
</feature>
<feature type="coiled-coil region" evidence="1">
    <location>
        <begin position="3283"/>
        <end position="3331"/>
    </location>
</feature>
<reference evidence="4 5" key="1">
    <citation type="submission" date="2020-08" db="EMBL/GenBank/DDBJ databases">
        <authorList>
            <person name="Hejnol A."/>
        </authorList>
    </citation>
    <scope>NUCLEOTIDE SEQUENCE [LARGE SCALE GENOMIC DNA]</scope>
</reference>
<comment type="caution">
    <text evidence="4">The sequence shown here is derived from an EMBL/GenBank/DDBJ whole genome shotgun (WGS) entry which is preliminary data.</text>
</comment>
<feature type="coiled-coil region" evidence="1">
    <location>
        <begin position="1789"/>
        <end position="2247"/>
    </location>
</feature>
<dbReference type="OrthoDB" id="6249200at2759"/>
<sequence>MNTDERLLKLQAGREKLAAFKLKRAKKKHKDRPDSAETPDSELSTELSSFSDDSSLPSHSSDDYESNENDQTAEIAFERTRLKAARKKILELEEDLNGKDLAIRNLVRETETLKSRLLDDRCGLDDDSYEEAIREKDEIITRLNSEIHSLSSSKKDLQDDYSKQADQLVGQIHELQAQLTQADNVLSTQGFDPTISTQALRDAKARIIQLQNDKNLLQTQNAEISRDLAQKEEILQSDKEEIELLSKALTNKDEYIAKFVESMDRHQKEMNELRSANTNLIDQLNEFKEKVHNGEVTTTCEKCLKYNELENYVMEKDDYCNKLSVELKSLKDYQSDIENQFKQQNSKIETFQLAMSSLTFERDNAISSMNTATENIDCLKQQLEEATSTISALNNLNTELRSSLNEKNSEIEDLLNRIKNSDNLINSLKDEKLQLITEKNEVEICFKNKIGTLEEERAKLVTNVSSVTNLVGDLNKENSTLKEMTACFQRDLAENSSRNIELNQQCDAINVSLSDLQSSNNFMQAQLNTKNDEINELIKKTEELKKENEEYCLSLNTFDNKNKELSLEIEKLKSDRIHEENSWINKLNDSETKRNQLVNDLDSSKTLLEEMKTANLELKEKNDQLEKSLEESKMEFNGCKTNLEDKILKINQENIILVEKFNAVELEKNNIISQLANVSDEKTALNIDLERALTENGNLKSEIERLIKYNEESTLSLSGESNNLQKIINDLRNENDNLHKQVEKVYCDLTKAQENFNIEYHSLNDKLSIANSQLIDKESEKESTKNELKTLKSTLNEKCNDYDTIYNKLENETKESSEKDRKIMEISMKLNELESMLTERNQAFEENLLGHNQSLNEIRQEKDMLIKEINHLESDNQLLNNKIHELQTTLAEKEEKLNIIEKDDENLKDTIQTISEQNRYLKSKMDEHEASNFDKTIRDLTEQNELFVINLGKMEEENSQLNNKIHSFESANFEQIIKELTEQNEKFKDNIERVNNENSILVSKIESYEAANFDQVIKEITQSNNNYKNELERIAEEHRNLIERIKFYEDANLENVNQDLKNRIEAFQSRVEKIKEENDQLKSRLELYEASNYDQVIKGLTEQNETFRTTYEQIREENDRLTAKVKSFEDADFDKIIQEFTNENDELKKKSISYEMILQDQQIEQEKNAKERNELLNEIEKLSTQSRGLQDLNNSLLEKLKTVKNVSKEESDNYEKAIKDFQHEITKLSADISSLQEMNNSLVEKLQSMSEVSQETKKAHEKSIRDQQEDKVGLISEIKELTSQKADLRKENNSLLEKLHASSKGFEEEKDGYEKIIIDLQRTVEENANRNNELSVKNTNLQELNNSLLQKLKLSSKTLEEHEKTLGDLHRTIDEKANEISQLSINCESLQELNKSLLEKLQTSSKDLDDGKNDYEKMIKDLQNTVNEKANEINELSIKSTNLQELNKSLLEKLHALSKNLNENNMSEKTAKDMEDKVNELSIQITHLNEINSSLQGELRAVTENSEVKIRTIENTIKNQQNEIERKTNSVNELTAEVEKLSTQRTGLQDLNNSLLEKLKTANKMVKEEKNDYETKVTELQYDIERKANEISRLSTEIEKLSIEKSDGIGESPESESKNSETAVNDLKTEIVEKTKELNDISTKSSHLQELNNSLLEKLKTSAKTLDEEKNVKEEIKSQLDKLQAENKKLQGKLKASKLNSKKTNEKLQQTTKDLNEKFDKLHKDHESSLAELELANKELNDLRKEKLNIETEFSNMKESFESSNETWNTMVHQFQYEKEAHSHDEEVILQLKNDNQTLNHDLHRFKKDNAVLEQRITSVNQDKVQVEEEAEKLRSLNSELERRLEDYDKIVETNEQFSKSLQVYSEQIATLSNEIAKKESEILESEKSNTNFQHSINDLSRKLDESIAMNNCLQEKLSNTENQTLIKETSLASAANTKEELDRQINSLKSDIFDKDEQLKMITTEKEHLTNDLSNTRTELDDLDQQIGKYLSELDAKVTIINNLKESQVVYSNSMESQLSAKDDTIKQLRQELESTIENNLTEQNHIKQQWDETMQSLLESLDSKQSLNMERDALKSEIIQLESTLQEMDENLDIISGEHKARNEILKNELDDAKNIISKLESDCSTKNDKLIELSSENEKLNKEISSLQTDFNTFRDVNDKIETKEMELKQLKDKISEINLEKNELKEELESIRSKHNALSAEVESYKESLNVLQVEKDTLIASADTFTNDFQNALKQANEIQAENFSLREALSVIKSSSAPSECSNADLNQFTPETNKSVSIVSSNNAPVDLSQSLPLDLSNDAKLLKSCLDDINTRLSTTESLENEFSSLRELLSVCSNNTETVINLIENENSISRMAEDEESKDIQNQLEVKESALQNALGKLADLEVFTKELVEKNANLDETITKKAMQIKQLQEELDRKETDVLDSEKELTEIRDSKSKLESSLNFQTIEFENSLALHKEEIQDLNLKYKDQEEENILIKSTVEDLTVEIDKLESDNQRLSNEKNNLEGIIHCKEDEIKEMEKKIFDYKSEINELTCQCEHMEFEKSAMQTEINNLKVDKEQLENDIDRISQEKISIENSLKEQTNEFENALIIHKKEINELNVICNNLTDDNDLLNNRLMEDEVEMKKLNSEINRLTSLMDEKLYPIQTESIVETLREEKSNLEASLISQKDQFESKLSELQKEITDINIKYTDLEDSYSTRQTSMKNLEVENKRLEDEIMELAKIVDEKNDIIRLNNDNQTKLEQDINEKEKINNEIQSRIEGKDVELNQLKVFNNELEDDRAKLREELFEMNRKLVNTEKFSEDLRIKNDILIKSNDNESKFDELNQIIEQLSESSAKDKLIIHELQKTVDDLTRSKISIEQEADEIRKDFESILNESKRKIQEEIDKKQSTMDESERKINEINRLKDELEERLVNLQTENDYLNKEMENLNERNFVEYQQTINELKKEIEKSKESIEFTILERNNLEDENTNIAKELDELRKELMEKTEIETRNQNELSEKMKIIEELSRENFELNDQSNEYLKEIEEICCDKVETKKLNDSLEKTIIESNEKISILEEEHLKVCNNFAVLENELKELRIEKEHIQSTKIELDNNLLDLMSNLELIKKENSDLSSQNRSDKENWNIERLEKESLIESLRSNIDTSITEINAYKLNEEKYQDTINSQLDEIETLRISLDGNYKLIDDLRTENNNLININSRLSSDLKLLNDENVKVKQEFEIEKENLQLQNEIQLTSEIPDERYFIEKFDIGTVTDDIQLYYDDDILERDQIIFNLEETTKQLEKDLQSGQRELIDCLKDLKQFKESESKLKMELNETKKLLSTFHRDDSQQDVIQQSQDFNIDMSIPQKRNEIPIQVEDREVQTTEYDFDDKDKSYTSYVTESEKEIERLQSEVNRLNGEISNIKFEHIECGQALQNDSTLPAQTDQNLLVIDEIQTEIILTKFEAKVEKYETIDPDQCIEENVEPIITSEREEQAQSAPVVPPELLERLSESERQLNECKIQLKNLLYEFGIIQENDCNSQDIRDDINHLRKTLSKNSSTIRNLENYAEQLKNESVEAQQKFEEILNTKGKNVQDTEFLYIMVQEGFNGVFSTLNIPRNIEPDRIVENFSAIMDEISFRHSTFLMLEDTFHNLEDRFEEVVKENRYFSDEIYRLKIREQDLMDTEEQIARLLEKYKINLSNTEEGNRIIFAFNTIFKGLMEKDSTIQSMEENINELNVKLNNVHENIQAFEETTKNINSYQQCLEDIDDNFNHLLEKHGLSFTNEMKSSEKIQIIDDVLTEHMKDINLLEGNELNLKEKLNIEKKLVESLQFENNLLKAVELKDSGENLEIVEKFIKDVDKSVNDKLKYLNNQQNEFGVQVFNKISTMSENNRILDSRVEELTAILNDLNNVSMPSTNNNNMEIIEELVMEVNRGQEQLNTLLNKIQDIEYGYRREQETKNNEIILLKAELSKMSQFSQNLQKELKSLREERWKFEAQLDLTEFHKEAADQLKKIAAYFQKEDAIRSLPGLPMKISAKRHVHDESCLLTKCTDQETNSDTTELNNLKAQLNGIVSSITLDLDTLKAKCDRLSIENSGLKDRIRYMESKKPAKAQLPADAVQLHQEVKMLKAINEECLKQNKSLKHKINLVLSQIETSKIEAKADADRTYKNTIQRITNEKQDLEMRISHNIIENNNLNEKINELKKSLQKVENEKSALNLLLNDNKTRIEELQCQSNSSFNELSHVRDEAASKLKYVEEHYSKIILEKSNLLRNSQDYASQLLRSANEMKSERDHLRMECAELTLQLETLRKDLFSENSNLLTENSSLREDYQRIRNELEKLNIESNNYRNKWKKVTEELNSTKSVYEAIVKRNANLSKSTTKRSVEYDEVRKAYEEAKTQLDNLRAEYEMLEAELNRSNIEKSRVQEDFQLMFNDLQKLQDDNRSLMYNNAQYLQEADYWRCKAAEVDNNLKDLDIKSNSQINEMELEINVLRKKCNSLSRELGKSISVKDKEKNSERTHRQEIESLNESLSNFMEEKRSLENDLRDKDKIINKLKQIRIDSIDSEKEENFEVYIEKIKEKLNENIQLKSLQKDLEQSKLSIEGLKEANRQVIEECKHANCQLGLSIQSNRNLETKIAEYKIEIDEKNNEIELLKEKIIEILKSGDRKVTPSAKDVQNAEIDELKSQFGKLEEAYEKLLEEKNDLKLELNIINRSHRNLEKQLEEMTSKIVEKNQEIANLKSENNSIISNSKIYPKIDITAILDEEDREVATANLGQDDSLTLPFILKSYNALLKDHDLLKEECSDLRSRLQYLPNSPSKVDIGIQVDNVQPSDEMIESQLKRIEYLESINHDLLSENENLHKMKDEANELLENMTISLKENELIENLDSLLLPKLELLEAENYELQNLVEQMKVRDLVFTETLADKCYLETELRKIKILLKEKLDEKHRLHSLFNQWKVNLIENKNDQIRIESLLKNYERFENELKEENNWLLNELQDLQDKWKDCELTKKENVSYKDVLKDEFDKIKVINGLKNLESGIAKKWFSTSNLPDSTKSESDDICSRSEVSSSNPDLADLKMKRIYWDRLHRKAVNALKEKLALEDLQ</sequence>
<dbReference type="Proteomes" id="UP000549394">
    <property type="component" value="Unassembled WGS sequence"/>
</dbReference>
<feature type="region of interest" description="Disordered" evidence="2">
    <location>
        <begin position="5044"/>
        <end position="5064"/>
    </location>
</feature>
<feature type="coiled-coil region" evidence="1">
    <location>
        <begin position="4380"/>
        <end position="4449"/>
    </location>
</feature>
<feature type="coiled-coil region" evidence="1">
    <location>
        <begin position="4271"/>
        <end position="4351"/>
    </location>
</feature>
<feature type="region of interest" description="Disordered" evidence="2">
    <location>
        <begin position="22"/>
        <end position="71"/>
    </location>
</feature>
<dbReference type="PANTHER" id="PTHR23159">
    <property type="entry name" value="CENTROSOMAL PROTEIN 2"/>
    <property type="match status" value="1"/>
</dbReference>
<feature type="coiled-coil region" evidence="1">
    <location>
        <begin position="362"/>
        <end position="431"/>
    </location>
</feature>
<feature type="coiled-coil region" evidence="1">
    <location>
        <begin position="4958"/>
        <end position="4996"/>
    </location>
</feature>